<comment type="caution">
    <text evidence="9">The sequence shown here is derived from an EMBL/GenBank/DDBJ whole genome shotgun (WGS) entry which is preliminary data.</text>
</comment>
<protein>
    <recommendedName>
        <fullName evidence="11">Chaperone protein PapD</fullName>
    </recommendedName>
</protein>
<dbReference type="Pfam" id="PF02753">
    <property type="entry name" value="PapD_C"/>
    <property type="match status" value="1"/>
</dbReference>
<evidence type="ECO:0000256" key="3">
    <source>
        <dbReference type="ARBA" id="ARBA00022558"/>
    </source>
</evidence>
<dbReference type="SUPFAM" id="SSF49354">
    <property type="entry name" value="PapD-like"/>
    <property type="match status" value="1"/>
</dbReference>
<evidence type="ECO:0000256" key="2">
    <source>
        <dbReference type="ARBA" id="ARBA00007399"/>
    </source>
</evidence>
<dbReference type="Pfam" id="PF00345">
    <property type="entry name" value="PapD_N"/>
    <property type="match status" value="1"/>
</dbReference>
<dbReference type="Gene3D" id="2.60.40.10">
    <property type="entry name" value="Immunoglobulins"/>
    <property type="match status" value="2"/>
</dbReference>
<evidence type="ECO:0000259" key="8">
    <source>
        <dbReference type="Pfam" id="PF02753"/>
    </source>
</evidence>
<evidence type="ECO:0000259" key="7">
    <source>
        <dbReference type="Pfam" id="PF00345"/>
    </source>
</evidence>
<comment type="subcellular location">
    <subcellularLocation>
        <location evidence="1">Periplasm</location>
    </subcellularLocation>
</comment>
<dbReference type="GO" id="GO:0030288">
    <property type="term" value="C:outer membrane-bounded periplasmic space"/>
    <property type="evidence" value="ECO:0007669"/>
    <property type="project" value="InterPro"/>
</dbReference>
<dbReference type="PANTHER" id="PTHR30251:SF2">
    <property type="entry name" value="FIMBRIAL CHAPERONE YADV-RELATED"/>
    <property type="match status" value="1"/>
</dbReference>
<dbReference type="InterPro" id="IPR016147">
    <property type="entry name" value="Pili_assmbl_chaperone_N"/>
</dbReference>
<name>A0A0Q0AHE8_9PSED</name>
<evidence type="ECO:0000313" key="10">
    <source>
        <dbReference type="Proteomes" id="UP000050562"/>
    </source>
</evidence>
<organism evidence="9 10">
    <name type="scientific">Pseudomonas syringae pv. primulae</name>
    <dbReference type="NCBI Taxonomy" id="251707"/>
    <lineage>
        <taxon>Bacteria</taxon>
        <taxon>Pseudomonadati</taxon>
        <taxon>Pseudomonadota</taxon>
        <taxon>Gammaproteobacteria</taxon>
        <taxon>Pseudomonadales</taxon>
        <taxon>Pseudomonadaceae</taxon>
        <taxon>Pseudomonas</taxon>
    </lineage>
</organism>
<dbReference type="InterPro" id="IPR016148">
    <property type="entry name" value="Pili_assmbl_chaperone_C"/>
</dbReference>
<gene>
    <name evidence="9" type="ORF">ALO52_03908</name>
</gene>
<keyword evidence="5" id="KW-0574">Periplasm</keyword>
<sequence>MRKGGESRSMSVIAHPPIATGTPMSLSTLLPARRALTVCLAVSLLAGYLPFGHAALVVSGTRVVFPGDKRSVSLIVSNPGERTYAVQTWVNTAADDTTTAVPFITSPPLFKLEPGKEQQLKLNGLPHDLPSDRESLFYFNVQEIPQVQKSDQENALNIALRTRLKLFYRPAGLKGNPIEHLRELQWSIERVDSRTQLRVDNPTPFHMSFIRIDIKGNGQQLRLNSPAMAAPMSTQTYVLSGIDPAEGLQVTFANLNDYGGITPDLTASVRVSH</sequence>
<comment type="similarity">
    <text evidence="2">Belongs to the periplasmic pilus chaperone family.</text>
</comment>
<proteinExistence type="inferred from homology"/>
<evidence type="ECO:0008006" key="11">
    <source>
        <dbReference type="Google" id="ProtNLM"/>
    </source>
</evidence>
<evidence type="ECO:0000256" key="5">
    <source>
        <dbReference type="ARBA" id="ARBA00022764"/>
    </source>
</evidence>
<evidence type="ECO:0000256" key="1">
    <source>
        <dbReference type="ARBA" id="ARBA00004418"/>
    </source>
</evidence>
<dbReference type="PRINTS" id="PR00969">
    <property type="entry name" value="CHAPERONPILI"/>
</dbReference>
<keyword evidence="4" id="KW-0732">Signal</keyword>
<feature type="domain" description="Pili assembly chaperone C-terminal" evidence="8">
    <location>
        <begin position="199"/>
        <end position="262"/>
    </location>
</feature>
<evidence type="ECO:0000256" key="4">
    <source>
        <dbReference type="ARBA" id="ARBA00022729"/>
    </source>
</evidence>
<reference evidence="9 10" key="1">
    <citation type="submission" date="2015-09" db="EMBL/GenBank/DDBJ databases">
        <title>Genome announcement of multiple Pseudomonas syringae strains.</title>
        <authorList>
            <person name="Thakur S."/>
            <person name="Wang P.W."/>
            <person name="Gong Y."/>
            <person name="Weir B.S."/>
            <person name="Guttman D.S."/>
        </authorList>
    </citation>
    <scope>NUCLEOTIDE SEQUENCE [LARGE SCALE GENOMIC DNA]</scope>
    <source>
        <strain evidence="9 10">ICMP3956</strain>
    </source>
</reference>
<keyword evidence="6" id="KW-0143">Chaperone</keyword>
<accession>A0A0Q0AHE8</accession>
<dbReference type="PANTHER" id="PTHR30251">
    <property type="entry name" value="PILUS ASSEMBLY CHAPERONE"/>
    <property type="match status" value="1"/>
</dbReference>
<dbReference type="InterPro" id="IPR036316">
    <property type="entry name" value="Pili_assmbl_chap_C_dom_sf"/>
</dbReference>
<evidence type="ECO:0000256" key="6">
    <source>
        <dbReference type="ARBA" id="ARBA00023186"/>
    </source>
</evidence>
<dbReference type="InterPro" id="IPR050643">
    <property type="entry name" value="Periplasmic_pilus_chap"/>
</dbReference>
<evidence type="ECO:0000313" key="9">
    <source>
        <dbReference type="EMBL" id="KPY32665.1"/>
    </source>
</evidence>
<keyword evidence="3" id="KW-1029">Fimbrium biogenesis</keyword>
<dbReference type="PATRIC" id="fig|251707.3.peg.5116"/>
<dbReference type="Proteomes" id="UP000050562">
    <property type="component" value="Unassembled WGS sequence"/>
</dbReference>
<dbReference type="AlphaFoldDB" id="A0A0Q0AHE8"/>
<dbReference type="GO" id="GO:0071555">
    <property type="term" value="P:cell wall organization"/>
    <property type="evidence" value="ECO:0007669"/>
    <property type="project" value="InterPro"/>
</dbReference>
<dbReference type="EMBL" id="LJRC01000228">
    <property type="protein sequence ID" value="KPY32665.1"/>
    <property type="molecule type" value="Genomic_DNA"/>
</dbReference>
<dbReference type="InterPro" id="IPR013783">
    <property type="entry name" value="Ig-like_fold"/>
</dbReference>
<dbReference type="InterPro" id="IPR008962">
    <property type="entry name" value="PapD-like_sf"/>
</dbReference>
<dbReference type="InterPro" id="IPR001829">
    <property type="entry name" value="Pili_assmbl_chaperone_bac"/>
</dbReference>
<dbReference type="SUPFAM" id="SSF49584">
    <property type="entry name" value="Periplasmic chaperone C-domain"/>
    <property type="match status" value="1"/>
</dbReference>
<feature type="domain" description="Pili assembly chaperone N-terminal" evidence="7">
    <location>
        <begin position="56"/>
        <end position="173"/>
    </location>
</feature>
<dbReference type="FunFam" id="2.60.40.10:FF:000458">
    <property type="entry name" value="Molecular chaperone FimC"/>
    <property type="match status" value="1"/>
</dbReference>